<feature type="chain" id="PRO_5042944858" evidence="1">
    <location>
        <begin position="23"/>
        <end position="446"/>
    </location>
</feature>
<feature type="signal peptide" evidence="1">
    <location>
        <begin position="1"/>
        <end position="22"/>
    </location>
</feature>
<keyword evidence="1" id="KW-0732">Signal</keyword>
<name>A0AAN8IWV5_PATCE</name>
<dbReference type="AlphaFoldDB" id="A0AAN8IWV5"/>
<dbReference type="EMBL" id="JAZGQO010000021">
    <property type="protein sequence ID" value="KAK6166667.1"/>
    <property type="molecule type" value="Genomic_DNA"/>
</dbReference>
<evidence type="ECO:0000256" key="1">
    <source>
        <dbReference type="SAM" id="SignalP"/>
    </source>
</evidence>
<protein>
    <submittedName>
        <fullName evidence="2">Uncharacterized protein</fullName>
    </submittedName>
</protein>
<organism evidence="2 3">
    <name type="scientific">Patella caerulea</name>
    <name type="common">Rayed Mediterranean limpet</name>
    <dbReference type="NCBI Taxonomy" id="87958"/>
    <lineage>
        <taxon>Eukaryota</taxon>
        <taxon>Metazoa</taxon>
        <taxon>Spiralia</taxon>
        <taxon>Lophotrochozoa</taxon>
        <taxon>Mollusca</taxon>
        <taxon>Gastropoda</taxon>
        <taxon>Patellogastropoda</taxon>
        <taxon>Patelloidea</taxon>
        <taxon>Patellidae</taxon>
        <taxon>Patella</taxon>
    </lineage>
</organism>
<evidence type="ECO:0000313" key="3">
    <source>
        <dbReference type="Proteomes" id="UP001347796"/>
    </source>
</evidence>
<proteinExistence type="predicted"/>
<dbReference type="Proteomes" id="UP001347796">
    <property type="component" value="Unassembled WGS sequence"/>
</dbReference>
<sequence>MKNILIMFVLIGVMSKMAPVSAICSSSIVYSCTRYTAALARLTNTTLDDICTAIKNVQDCLTNNNCDLSLSLFNDNIKVVLDRAQISCSGTSGSLITTLAPPINMTDITTQMVTGAPSCGAIKVQACSRYTDELKLIISPTKKQVCDTVTKVRNCLEGCDLALSLFNSNIDKVFKSSGFTCESSSVTTPTPNTGYCNDIVIKSCYRYNDELLKIANPTEAQICSTVFKIENCLKGCDEALRKYKALVQKTYAQNGGVVSCDHVSRTDTEKSDSCSAQEAGSCISIWSEFKKKINKPTLRQICSTISRTKNCLENKGCSIALRLFNENMSEGLNKYSLTCDHVSRTDTEKSDSCSAQEAGSCTSIWSEFKKKINKPTLHQICSTMSRTKNCLENKGCSIALRLFNENMSEGLDKYSLTCGGSKCNSPGLCFILFMTVLCMAKHYFQQ</sequence>
<accession>A0AAN8IWV5</accession>
<comment type="caution">
    <text evidence="2">The sequence shown here is derived from an EMBL/GenBank/DDBJ whole genome shotgun (WGS) entry which is preliminary data.</text>
</comment>
<reference evidence="2 3" key="1">
    <citation type="submission" date="2024-01" db="EMBL/GenBank/DDBJ databases">
        <title>The genome of the rayed Mediterranean limpet Patella caerulea (Linnaeus, 1758).</title>
        <authorList>
            <person name="Anh-Thu Weber A."/>
            <person name="Halstead-Nussloch G."/>
        </authorList>
    </citation>
    <scope>NUCLEOTIDE SEQUENCE [LARGE SCALE GENOMIC DNA]</scope>
    <source>
        <strain evidence="2">AATW-2023a</strain>
        <tissue evidence="2">Whole specimen</tissue>
    </source>
</reference>
<evidence type="ECO:0000313" key="2">
    <source>
        <dbReference type="EMBL" id="KAK6166667.1"/>
    </source>
</evidence>
<keyword evidence="3" id="KW-1185">Reference proteome</keyword>
<gene>
    <name evidence="2" type="ORF">SNE40_023306</name>
</gene>
<dbReference type="PROSITE" id="PS51257">
    <property type="entry name" value="PROKAR_LIPOPROTEIN"/>
    <property type="match status" value="1"/>
</dbReference>